<feature type="transmembrane region" description="Helical" evidence="8">
    <location>
        <begin position="171"/>
        <end position="191"/>
    </location>
</feature>
<evidence type="ECO:0000256" key="4">
    <source>
        <dbReference type="ARBA" id="ARBA00022475"/>
    </source>
</evidence>
<feature type="transmembrane region" description="Helical" evidence="8">
    <location>
        <begin position="79"/>
        <end position="99"/>
    </location>
</feature>
<reference evidence="9 10" key="1">
    <citation type="submission" date="2019-10" db="EMBL/GenBank/DDBJ databases">
        <title>Nocardia macrotermitis sp. nov. and Nocardia aurantia sp. nov., isolated from the gut of fungus growing-termite Macrotermes natalensis.</title>
        <authorList>
            <person name="Benndorf R."/>
            <person name="Schwitalla J."/>
            <person name="Martin K."/>
            <person name="De Beer W."/>
            <person name="Kaster A.-K."/>
            <person name="Vollmers J."/>
            <person name="Poulsen M."/>
            <person name="Beemelmanns C."/>
        </authorList>
    </citation>
    <scope>NUCLEOTIDE SEQUENCE [LARGE SCALE GENOMIC DNA]</scope>
    <source>
        <strain evidence="9 10">RB20</strain>
    </source>
</reference>
<comment type="similarity">
    <text evidence="2">Belongs to the binding-protein-dependent transport system permease family. FecCD subfamily.</text>
</comment>
<feature type="transmembrane region" description="Helical" evidence="8">
    <location>
        <begin position="301"/>
        <end position="319"/>
    </location>
</feature>
<proteinExistence type="inferred from homology"/>
<keyword evidence="4" id="KW-1003">Cell membrane</keyword>
<dbReference type="InterPro" id="IPR000522">
    <property type="entry name" value="ABC_transptr_permease_BtuC"/>
</dbReference>
<dbReference type="Pfam" id="PF01032">
    <property type="entry name" value="FecCD"/>
    <property type="match status" value="1"/>
</dbReference>
<evidence type="ECO:0000256" key="3">
    <source>
        <dbReference type="ARBA" id="ARBA00022448"/>
    </source>
</evidence>
<accession>A0A7K0DBR6</accession>
<dbReference type="Proteomes" id="UP000438448">
    <property type="component" value="Unassembled WGS sequence"/>
</dbReference>
<feature type="transmembrane region" description="Helical" evidence="8">
    <location>
        <begin position="28"/>
        <end position="50"/>
    </location>
</feature>
<feature type="transmembrane region" description="Helical" evidence="8">
    <location>
        <begin position="111"/>
        <end position="132"/>
    </location>
</feature>
<feature type="transmembrane region" description="Helical" evidence="8">
    <location>
        <begin position="331"/>
        <end position="348"/>
    </location>
</feature>
<evidence type="ECO:0000256" key="1">
    <source>
        <dbReference type="ARBA" id="ARBA00004651"/>
    </source>
</evidence>
<gene>
    <name evidence="9" type="primary">yfiZ</name>
    <name evidence="9" type="ORF">NRB20_62450</name>
</gene>
<name>A0A7K0DBR6_9NOCA</name>
<dbReference type="GO" id="GO:0022857">
    <property type="term" value="F:transmembrane transporter activity"/>
    <property type="evidence" value="ECO:0007669"/>
    <property type="project" value="InterPro"/>
</dbReference>
<protein>
    <submittedName>
        <fullName evidence="9">Putative siderophore transport system permease protein YfiZ</fullName>
    </submittedName>
</protein>
<evidence type="ECO:0000256" key="8">
    <source>
        <dbReference type="SAM" id="Phobius"/>
    </source>
</evidence>
<keyword evidence="3" id="KW-0813">Transport</keyword>
<organism evidence="9 10">
    <name type="scientific">Nocardia macrotermitis</name>
    <dbReference type="NCBI Taxonomy" id="2585198"/>
    <lineage>
        <taxon>Bacteria</taxon>
        <taxon>Bacillati</taxon>
        <taxon>Actinomycetota</taxon>
        <taxon>Actinomycetes</taxon>
        <taxon>Mycobacteriales</taxon>
        <taxon>Nocardiaceae</taxon>
        <taxon>Nocardia</taxon>
    </lineage>
</organism>
<sequence length="355" mass="35593">MTGALDTTPPDASGRARALAGRVRRRRIVGLGVLVVVLGVVVVASVALGARTVSPGDVWGAVVGSGGGVDAEIVRSLRIPRTVLGLTVGMALGLAGALIQGFTRNPLADPGLLGLNSGAAFLAVLGIHVFGVGTPSGYVWFALAGSALAGVAVFAVAALGTRSGTASPLSLALAGAAVTFLLQALTNALVLTDTATLDTYRFWVVGSAAGRGFDVFRDVLPFLVVGVVIALFAGRGLNALSLGEDVARALGVKVGLAKGSGLLAVVLLSGAATAACGPIAFVGLVVPHLARSVTGPDQRWLLPYSGLLGAILLVLADTVGRLIARPGEVQVGITLAICGAPVFIALVRRRKLVTL</sequence>
<evidence type="ECO:0000313" key="10">
    <source>
        <dbReference type="Proteomes" id="UP000438448"/>
    </source>
</evidence>
<evidence type="ECO:0000256" key="6">
    <source>
        <dbReference type="ARBA" id="ARBA00022989"/>
    </source>
</evidence>
<evidence type="ECO:0000256" key="5">
    <source>
        <dbReference type="ARBA" id="ARBA00022692"/>
    </source>
</evidence>
<dbReference type="Gene3D" id="1.10.3470.10">
    <property type="entry name" value="ABC transporter involved in vitamin B12 uptake, BtuC"/>
    <property type="match status" value="1"/>
</dbReference>
<dbReference type="CDD" id="cd06550">
    <property type="entry name" value="TM_ABC_iron-siderophores_like"/>
    <property type="match status" value="1"/>
</dbReference>
<dbReference type="FunFam" id="1.10.3470.10:FF:000001">
    <property type="entry name" value="Vitamin B12 ABC transporter permease BtuC"/>
    <property type="match status" value="1"/>
</dbReference>
<keyword evidence="10" id="KW-1185">Reference proteome</keyword>
<keyword evidence="6 8" id="KW-1133">Transmembrane helix</keyword>
<dbReference type="SUPFAM" id="SSF81345">
    <property type="entry name" value="ABC transporter involved in vitamin B12 uptake, BtuC"/>
    <property type="match status" value="1"/>
</dbReference>
<feature type="transmembrane region" description="Helical" evidence="8">
    <location>
        <begin position="219"/>
        <end position="240"/>
    </location>
</feature>
<dbReference type="GO" id="GO:0033214">
    <property type="term" value="P:siderophore-iron import into cell"/>
    <property type="evidence" value="ECO:0007669"/>
    <property type="project" value="TreeGrafter"/>
</dbReference>
<feature type="transmembrane region" description="Helical" evidence="8">
    <location>
        <begin position="261"/>
        <end position="281"/>
    </location>
</feature>
<keyword evidence="5 8" id="KW-0812">Transmembrane</keyword>
<evidence type="ECO:0000256" key="7">
    <source>
        <dbReference type="ARBA" id="ARBA00023136"/>
    </source>
</evidence>
<dbReference type="InterPro" id="IPR037294">
    <property type="entry name" value="ABC_BtuC-like"/>
</dbReference>
<dbReference type="EMBL" id="WEGK01000017">
    <property type="protein sequence ID" value="MQY23118.1"/>
    <property type="molecule type" value="Genomic_DNA"/>
</dbReference>
<dbReference type="AlphaFoldDB" id="A0A7K0DBR6"/>
<comment type="caution">
    <text evidence="9">The sequence shown here is derived from an EMBL/GenBank/DDBJ whole genome shotgun (WGS) entry which is preliminary data.</text>
</comment>
<evidence type="ECO:0000256" key="2">
    <source>
        <dbReference type="ARBA" id="ARBA00007935"/>
    </source>
</evidence>
<comment type="subcellular location">
    <subcellularLocation>
        <location evidence="1">Cell membrane</location>
        <topology evidence="1">Multi-pass membrane protein</topology>
    </subcellularLocation>
</comment>
<evidence type="ECO:0000313" key="9">
    <source>
        <dbReference type="EMBL" id="MQY23118.1"/>
    </source>
</evidence>
<dbReference type="PANTHER" id="PTHR30472:SF1">
    <property type="entry name" value="FE(3+) DICITRATE TRANSPORT SYSTEM PERMEASE PROTEIN FECC-RELATED"/>
    <property type="match status" value="1"/>
</dbReference>
<dbReference type="RefSeq" id="WP_319945607.1">
    <property type="nucleotide sequence ID" value="NZ_WEGK01000017.1"/>
</dbReference>
<dbReference type="GO" id="GO:0005886">
    <property type="term" value="C:plasma membrane"/>
    <property type="evidence" value="ECO:0007669"/>
    <property type="project" value="UniProtKB-SubCell"/>
</dbReference>
<feature type="transmembrane region" description="Helical" evidence="8">
    <location>
        <begin position="138"/>
        <end position="159"/>
    </location>
</feature>
<keyword evidence="7 8" id="KW-0472">Membrane</keyword>
<dbReference type="PANTHER" id="PTHR30472">
    <property type="entry name" value="FERRIC ENTEROBACTIN TRANSPORT SYSTEM PERMEASE PROTEIN"/>
    <property type="match status" value="1"/>
</dbReference>